<dbReference type="PANTHER" id="PTHR35147:SF1">
    <property type="entry name" value="CHEMORECEPTOR GLUTAMINE DEAMIDASE CHED-RELATED"/>
    <property type="match status" value="1"/>
</dbReference>
<comment type="catalytic activity">
    <reaction evidence="3">
        <text>L-glutaminyl-[protein] + H2O = L-glutamyl-[protein] + NH4(+)</text>
        <dbReference type="Rhea" id="RHEA:16441"/>
        <dbReference type="Rhea" id="RHEA-COMP:10207"/>
        <dbReference type="Rhea" id="RHEA-COMP:10208"/>
        <dbReference type="ChEBI" id="CHEBI:15377"/>
        <dbReference type="ChEBI" id="CHEBI:28938"/>
        <dbReference type="ChEBI" id="CHEBI:29973"/>
        <dbReference type="ChEBI" id="CHEBI:30011"/>
        <dbReference type="EC" id="3.5.1.44"/>
    </reaction>
</comment>
<dbReference type="HAMAP" id="MF_01440">
    <property type="entry name" value="CheD"/>
    <property type="match status" value="1"/>
</dbReference>
<dbReference type="SUPFAM" id="SSF64438">
    <property type="entry name" value="CNF1/YfiH-like putative cysteine hydrolases"/>
    <property type="match status" value="1"/>
</dbReference>
<dbReference type="GO" id="GO:0006935">
    <property type="term" value="P:chemotaxis"/>
    <property type="evidence" value="ECO:0007669"/>
    <property type="project" value="UniProtKB-UniRule"/>
</dbReference>
<evidence type="ECO:0000256" key="2">
    <source>
        <dbReference type="ARBA" id="ARBA00022801"/>
    </source>
</evidence>
<dbReference type="InterPro" id="IPR005659">
    <property type="entry name" value="Chemorcpt_Glu_NH3ase_CheD"/>
</dbReference>
<dbReference type="PANTHER" id="PTHR35147">
    <property type="entry name" value="CHEMORECEPTOR GLUTAMINE DEAMIDASE CHED-RELATED"/>
    <property type="match status" value="1"/>
</dbReference>
<evidence type="ECO:0000256" key="3">
    <source>
        <dbReference type="HAMAP-Rule" id="MF_01440"/>
    </source>
</evidence>
<dbReference type="InterPro" id="IPR011324">
    <property type="entry name" value="Cytotoxic_necrot_fac-like_cat"/>
</dbReference>
<sequence>MSNTINIGMAEMAIVTSPHCVQTMGLGSCVGIVLYDLSQQIAGMAHVMLPHAALASRQTTLVGKYANTAVVALVEQLCDQRATLSRLQAKMAGGAEMFQFTSQDHMRIGPRNVEALKKELQKLKIPLVAEDTGGHHGRTIAFQPATGKLFIKTIDQGATVL</sequence>
<name>I8UE77_9BACL</name>
<dbReference type="PATRIC" id="fig|1196324.3.peg.2541"/>
<dbReference type="STRING" id="1196324.A374_12425"/>
<organism evidence="4 5">
    <name type="scientific">Fictibacillus macauensis ZFHKF-1</name>
    <dbReference type="NCBI Taxonomy" id="1196324"/>
    <lineage>
        <taxon>Bacteria</taxon>
        <taxon>Bacillati</taxon>
        <taxon>Bacillota</taxon>
        <taxon>Bacilli</taxon>
        <taxon>Bacillales</taxon>
        <taxon>Fictibacillaceae</taxon>
        <taxon>Fictibacillus</taxon>
    </lineage>
</organism>
<dbReference type="RefSeq" id="WP_007202563.1">
    <property type="nucleotide sequence ID" value="NZ_AKKV01000027.1"/>
</dbReference>
<comment type="similarity">
    <text evidence="3">Belongs to the CheD family.</text>
</comment>
<comment type="function">
    <text evidence="3">Probably deamidates glutamine residues to glutamate on methyl-accepting chemotaxis receptors (MCPs), playing an important role in chemotaxis.</text>
</comment>
<dbReference type="InterPro" id="IPR038592">
    <property type="entry name" value="CheD-like_sf"/>
</dbReference>
<protein>
    <recommendedName>
        <fullName evidence="3">Probable chemoreceptor glutamine deamidase CheD</fullName>
        <ecNumber evidence="3">3.5.1.44</ecNumber>
    </recommendedName>
</protein>
<dbReference type="eggNOG" id="COG1871">
    <property type="taxonomic scope" value="Bacteria"/>
</dbReference>
<keyword evidence="5" id="KW-1185">Reference proteome</keyword>
<dbReference type="OrthoDB" id="9807202at2"/>
<dbReference type="Pfam" id="PF03975">
    <property type="entry name" value="CheD"/>
    <property type="match status" value="1"/>
</dbReference>
<dbReference type="CDD" id="cd16352">
    <property type="entry name" value="CheD"/>
    <property type="match status" value="1"/>
</dbReference>
<dbReference type="Gene3D" id="3.30.1330.200">
    <property type="match status" value="1"/>
</dbReference>
<evidence type="ECO:0000313" key="4">
    <source>
        <dbReference type="EMBL" id="EIT85103.1"/>
    </source>
</evidence>
<dbReference type="AlphaFoldDB" id="I8UE77"/>
<dbReference type="EC" id="3.5.1.44" evidence="3"/>
<comment type="caution">
    <text evidence="4">The sequence shown here is derived from an EMBL/GenBank/DDBJ whole genome shotgun (WGS) entry which is preliminary data.</text>
</comment>
<evidence type="ECO:0000256" key="1">
    <source>
        <dbReference type="ARBA" id="ARBA00022500"/>
    </source>
</evidence>
<gene>
    <name evidence="3" type="primary">cheD</name>
    <name evidence="4" type="ORF">A374_12425</name>
</gene>
<keyword evidence="1 3" id="KW-0145">Chemotaxis</keyword>
<evidence type="ECO:0000313" key="5">
    <source>
        <dbReference type="Proteomes" id="UP000004080"/>
    </source>
</evidence>
<proteinExistence type="inferred from homology"/>
<dbReference type="GO" id="GO:0050568">
    <property type="term" value="F:protein-glutamine glutaminase activity"/>
    <property type="evidence" value="ECO:0007669"/>
    <property type="project" value="UniProtKB-UniRule"/>
</dbReference>
<accession>I8UE77</accession>
<reference evidence="4 5" key="1">
    <citation type="journal article" date="2012" name="J. Bacteriol.">
        <title>Genome of Bacillus macauensis ZFHKF-1, a Long-Chain-Forming Bacterium.</title>
        <authorList>
            <person name="Cai L."/>
            <person name="Zhang T."/>
        </authorList>
    </citation>
    <scope>NUCLEOTIDE SEQUENCE [LARGE SCALE GENOMIC DNA]</scope>
    <source>
        <strain evidence="4 5">ZFHKF-1</strain>
    </source>
</reference>
<keyword evidence="2 3" id="KW-0378">Hydrolase</keyword>
<dbReference type="EMBL" id="AKKV01000027">
    <property type="protein sequence ID" value="EIT85103.1"/>
    <property type="molecule type" value="Genomic_DNA"/>
</dbReference>
<dbReference type="Proteomes" id="UP000004080">
    <property type="component" value="Unassembled WGS sequence"/>
</dbReference>